<comment type="caution">
    <text evidence="2">The sequence shown here is derived from an EMBL/GenBank/DDBJ whole genome shotgun (WGS) entry which is preliminary data.</text>
</comment>
<feature type="compositionally biased region" description="Basic and acidic residues" evidence="1">
    <location>
        <begin position="56"/>
        <end position="82"/>
    </location>
</feature>
<accession>A0AAP0KTH1</accession>
<dbReference type="AlphaFoldDB" id="A0AAP0KTH1"/>
<keyword evidence="3" id="KW-1185">Reference proteome</keyword>
<dbReference type="Proteomes" id="UP001419268">
    <property type="component" value="Unassembled WGS sequence"/>
</dbReference>
<evidence type="ECO:0000313" key="2">
    <source>
        <dbReference type="EMBL" id="KAK9157427.1"/>
    </source>
</evidence>
<dbReference type="EMBL" id="JBBNAG010000002">
    <property type="protein sequence ID" value="KAK9157427.1"/>
    <property type="molecule type" value="Genomic_DNA"/>
</dbReference>
<feature type="region of interest" description="Disordered" evidence="1">
    <location>
        <begin position="30"/>
        <end position="82"/>
    </location>
</feature>
<gene>
    <name evidence="2" type="ORF">Scep_004001</name>
</gene>
<sequence length="141" mass="15742">MNVAPFGICLAVAHPQSAPVYAITPSLTPSFTSRHPPAPQTVHQQRTTESKAGNNDNHREFGKSIERERDRDGRRRDRRRGDDQALLPLSLFLVHGFTLVHQSLGLILLLTASQPSASVAISPRVQMRQMRNDSEDRHSSK</sequence>
<organism evidence="2 3">
    <name type="scientific">Stephania cephalantha</name>
    <dbReference type="NCBI Taxonomy" id="152367"/>
    <lineage>
        <taxon>Eukaryota</taxon>
        <taxon>Viridiplantae</taxon>
        <taxon>Streptophyta</taxon>
        <taxon>Embryophyta</taxon>
        <taxon>Tracheophyta</taxon>
        <taxon>Spermatophyta</taxon>
        <taxon>Magnoliopsida</taxon>
        <taxon>Ranunculales</taxon>
        <taxon>Menispermaceae</taxon>
        <taxon>Menispermoideae</taxon>
        <taxon>Cissampelideae</taxon>
        <taxon>Stephania</taxon>
    </lineage>
</organism>
<reference evidence="2 3" key="1">
    <citation type="submission" date="2024-01" db="EMBL/GenBank/DDBJ databases">
        <title>Genome assemblies of Stephania.</title>
        <authorList>
            <person name="Yang L."/>
        </authorList>
    </citation>
    <scope>NUCLEOTIDE SEQUENCE [LARGE SCALE GENOMIC DNA]</scope>
    <source>
        <strain evidence="2">JXDWG</strain>
        <tissue evidence="2">Leaf</tissue>
    </source>
</reference>
<name>A0AAP0KTH1_9MAGN</name>
<protein>
    <submittedName>
        <fullName evidence="2">Uncharacterized protein</fullName>
    </submittedName>
</protein>
<proteinExistence type="predicted"/>
<evidence type="ECO:0000256" key="1">
    <source>
        <dbReference type="SAM" id="MobiDB-lite"/>
    </source>
</evidence>
<feature type="compositionally biased region" description="Polar residues" evidence="1">
    <location>
        <begin position="41"/>
        <end position="55"/>
    </location>
</feature>
<evidence type="ECO:0000313" key="3">
    <source>
        <dbReference type="Proteomes" id="UP001419268"/>
    </source>
</evidence>